<reference evidence="2 3" key="1">
    <citation type="submission" date="2014-04" db="EMBL/GenBank/DDBJ databases">
        <authorList>
            <consortium name="DOE Joint Genome Institute"/>
            <person name="Kuo A."/>
            <person name="Kohler A."/>
            <person name="Nagy L.G."/>
            <person name="Floudas D."/>
            <person name="Copeland A."/>
            <person name="Barry K.W."/>
            <person name="Cichocki N."/>
            <person name="Veneault-Fourrey C."/>
            <person name="LaButti K."/>
            <person name="Lindquist E.A."/>
            <person name="Lipzen A."/>
            <person name="Lundell T."/>
            <person name="Morin E."/>
            <person name="Murat C."/>
            <person name="Sun H."/>
            <person name="Tunlid A."/>
            <person name="Henrissat B."/>
            <person name="Grigoriev I.V."/>
            <person name="Hibbett D.S."/>
            <person name="Martin F."/>
            <person name="Nordberg H.P."/>
            <person name="Cantor M.N."/>
            <person name="Hua S.X."/>
        </authorList>
    </citation>
    <scope>NUCLEOTIDE SEQUENCE [LARGE SCALE GENOMIC DNA]</scope>
    <source>
        <strain evidence="2 3">LaAM-08-1</strain>
    </source>
</reference>
<proteinExistence type="predicted"/>
<keyword evidence="3" id="KW-1185">Reference proteome</keyword>
<dbReference type="HOGENOM" id="CLU_1768408_0_0_1"/>
<organism evidence="2 3">
    <name type="scientific">Laccaria amethystina LaAM-08-1</name>
    <dbReference type="NCBI Taxonomy" id="1095629"/>
    <lineage>
        <taxon>Eukaryota</taxon>
        <taxon>Fungi</taxon>
        <taxon>Dikarya</taxon>
        <taxon>Basidiomycota</taxon>
        <taxon>Agaricomycotina</taxon>
        <taxon>Agaricomycetes</taxon>
        <taxon>Agaricomycetidae</taxon>
        <taxon>Agaricales</taxon>
        <taxon>Agaricineae</taxon>
        <taxon>Hydnangiaceae</taxon>
        <taxon>Laccaria</taxon>
    </lineage>
</organism>
<dbReference type="Proteomes" id="UP000054477">
    <property type="component" value="Unassembled WGS sequence"/>
</dbReference>
<evidence type="ECO:0000256" key="1">
    <source>
        <dbReference type="SAM" id="MobiDB-lite"/>
    </source>
</evidence>
<feature type="region of interest" description="Disordered" evidence="1">
    <location>
        <begin position="1"/>
        <end position="99"/>
    </location>
</feature>
<feature type="compositionally biased region" description="Polar residues" evidence="1">
    <location>
        <begin position="20"/>
        <end position="29"/>
    </location>
</feature>
<dbReference type="EMBL" id="KN839478">
    <property type="protein sequence ID" value="KIJ89719.1"/>
    <property type="molecule type" value="Genomic_DNA"/>
</dbReference>
<dbReference type="AlphaFoldDB" id="A0A0C9WGM8"/>
<protein>
    <submittedName>
        <fullName evidence="2">Uncharacterized protein</fullName>
    </submittedName>
</protein>
<evidence type="ECO:0000313" key="2">
    <source>
        <dbReference type="EMBL" id="KIJ89719.1"/>
    </source>
</evidence>
<reference evidence="3" key="2">
    <citation type="submission" date="2015-01" db="EMBL/GenBank/DDBJ databases">
        <title>Evolutionary Origins and Diversification of the Mycorrhizal Mutualists.</title>
        <authorList>
            <consortium name="DOE Joint Genome Institute"/>
            <consortium name="Mycorrhizal Genomics Consortium"/>
            <person name="Kohler A."/>
            <person name="Kuo A."/>
            <person name="Nagy L.G."/>
            <person name="Floudas D."/>
            <person name="Copeland A."/>
            <person name="Barry K.W."/>
            <person name="Cichocki N."/>
            <person name="Veneault-Fourrey C."/>
            <person name="LaButti K."/>
            <person name="Lindquist E.A."/>
            <person name="Lipzen A."/>
            <person name="Lundell T."/>
            <person name="Morin E."/>
            <person name="Murat C."/>
            <person name="Riley R."/>
            <person name="Ohm R."/>
            <person name="Sun H."/>
            <person name="Tunlid A."/>
            <person name="Henrissat B."/>
            <person name="Grigoriev I.V."/>
            <person name="Hibbett D.S."/>
            <person name="Martin F."/>
        </authorList>
    </citation>
    <scope>NUCLEOTIDE SEQUENCE [LARGE SCALE GENOMIC DNA]</scope>
    <source>
        <strain evidence="3">LaAM-08-1</strain>
    </source>
</reference>
<name>A0A0C9WGM8_9AGAR</name>
<sequence length="147" mass="15956">MPQPPTTTPHTNELKHSKNHSQTTNSNPTTPKPCLSTAASTHHASTLPTTTTSTHQHPRMDNDPPPAKHMHTPLMATGVHNDGPTPPPTNDDGAPLTPLPVHPSCHPPFFPSPILPPSFLPHFLYLPLPFFLPPFLPSSSLLSYPFI</sequence>
<evidence type="ECO:0000313" key="3">
    <source>
        <dbReference type="Proteomes" id="UP000054477"/>
    </source>
</evidence>
<accession>A0A0C9WGM8</accession>
<feature type="compositionally biased region" description="Low complexity" evidence="1">
    <location>
        <begin position="36"/>
        <end position="55"/>
    </location>
</feature>
<gene>
    <name evidence="2" type="ORF">K443DRAFT_15845</name>
</gene>